<accession>A0A9P3G5R0</accession>
<evidence type="ECO:0000313" key="2">
    <source>
        <dbReference type="EMBL" id="GJE88364.1"/>
    </source>
</evidence>
<proteinExistence type="predicted"/>
<name>A0A9P3G5R0_9APHY</name>
<dbReference type="Proteomes" id="UP000703269">
    <property type="component" value="Unassembled WGS sequence"/>
</dbReference>
<comment type="caution">
    <text evidence="2">The sequence shown here is derived from an EMBL/GenBank/DDBJ whole genome shotgun (WGS) entry which is preliminary data.</text>
</comment>
<dbReference type="EMBL" id="BPQB01000009">
    <property type="protein sequence ID" value="GJE88364.1"/>
    <property type="molecule type" value="Genomic_DNA"/>
</dbReference>
<protein>
    <submittedName>
        <fullName evidence="2">Uncharacterized protein</fullName>
    </submittedName>
</protein>
<organism evidence="2 3">
    <name type="scientific">Phanerochaete sordida</name>
    <dbReference type="NCBI Taxonomy" id="48140"/>
    <lineage>
        <taxon>Eukaryota</taxon>
        <taxon>Fungi</taxon>
        <taxon>Dikarya</taxon>
        <taxon>Basidiomycota</taxon>
        <taxon>Agaricomycotina</taxon>
        <taxon>Agaricomycetes</taxon>
        <taxon>Polyporales</taxon>
        <taxon>Phanerochaetaceae</taxon>
        <taxon>Phanerochaete</taxon>
    </lineage>
</organism>
<evidence type="ECO:0000256" key="1">
    <source>
        <dbReference type="SAM" id="MobiDB-lite"/>
    </source>
</evidence>
<feature type="compositionally biased region" description="Acidic residues" evidence="1">
    <location>
        <begin position="64"/>
        <end position="75"/>
    </location>
</feature>
<reference evidence="2 3" key="1">
    <citation type="submission" date="2021-08" db="EMBL/GenBank/DDBJ databases">
        <title>Draft Genome Sequence of Phanerochaete sordida strain YK-624.</title>
        <authorList>
            <person name="Mori T."/>
            <person name="Dohra H."/>
            <person name="Suzuki T."/>
            <person name="Kawagishi H."/>
            <person name="Hirai H."/>
        </authorList>
    </citation>
    <scope>NUCLEOTIDE SEQUENCE [LARGE SCALE GENOMIC DNA]</scope>
    <source>
        <strain evidence="2 3">YK-624</strain>
    </source>
</reference>
<feature type="region of interest" description="Disordered" evidence="1">
    <location>
        <begin position="90"/>
        <end position="144"/>
    </location>
</feature>
<feature type="compositionally biased region" description="Polar residues" evidence="1">
    <location>
        <begin position="98"/>
        <end position="115"/>
    </location>
</feature>
<dbReference type="AlphaFoldDB" id="A0A9P3G5R0"/>
<feature type="compositionally biased region" description="Polar residues" evidence="1">
    <location>
        <begin position="133"/>
        <end position="144"/>
    </location>
</feature>
<keyword evidence="3" id="KW-1185">Reference proteome</keyword>
<evidence type="ECO:0000313" key="3">
    <source>
        <dbReference type="Proteomes" id="UP000703269"/>
    </source>
</evidence>
<sequence>MPPSSDLALPIGEADMAPSATPVYVLPMKPLPVQPTMYLTICNINPSSANMLPADDGLGLIGSEDGDKDDDEDGDASGLDIAELLRRAGVETRGKIVRTTSVPTKPQAGGQSSKAKSPKSKGNAVENVETDRSLAQTRGGQTGK</sequence>
<gene>
    <name evidence="2" type="ORF">PsYK624_044470</name>
</gene>
<feature type="region of interest" description="Disordered" evidence="1">
    <location>
        <begin position="52"/>
        <end position="77"/>
    </location>
</feature>